<dbReference type="InterPro" id="IPR050557">
    <property type="entry name" value="RTX_toxin/Mannuronan_C5-epim"/>
</dbReference>
<accession>A0A2T3JC24</accession>
<dbReference type="PANTHER" id="PTHR38340">
    <property type="entry name" value="S-LAYER PROTEIN"/>
    <property type="match status" value="1"/>
</dbReference>
<feature type="domain" description="VWFA" evidence="4">
    <location>
        <begin position="872"/>
        <end position="1094"/>
    </location>
</feature>
<evidence type="ECO:0000259" key="4">
    <source>
        <dbReference type="PROSITE" id="PS50234"/>
    </source>
</evidence>
<evidence type="ECO:0000313" key="5">
    <source>
        <dbReference type="EMBL" id="PSU46425.1"/>
    </source>
</evidence>
<dbReference type="PROSITE" id="PS00330">
    <property type="entry name" value="HEMOLYSIN_CALCIUM"/>
    <property type="match status" value="2"/>
</dbReference>
<dbReference type="PROSITE" id="PS50234">
    <property type="entry name" value="VWFA"/>
    <property type="match status" value="1"/>
</dbReference>
<dbReference type="InterPro" id="IPR049826">
    <property type="entry name" value="Ig-like_ice"/>
</dbReference>
<dbReference type="GO" id="GO:0005576">
    <property type="term" value="C:extracellular region"/>
    <property type="evidence" value="ECO:0007669"/>
    <property type="project" value="UniProtKB-SubCell"/>
</dbReference>
<dbReference type="Pfam" id="PF00353">
    <property type="entry name" value="HemolysinCabind"/>
    <property type="match status" value="3"/>
</dbReference>
<keyword evidence="2" id="KW-0964">Secreted</keyword>
<protein>
    <recommendedName>
        <fullName evidence="4">VWFA domain-containing protein</fullName>
    </recommendedName>
</protein>
<dbReference type="PRINTS" id="PR00313">
    <property type="entry name" value="CABNDNGRPT"/>
</dbReference>
<sequence>TVTTTDVAGNSVTANADHPYTVDTSIAATIAIENITADDIINAAEAKTDIPVHGTVGADVQVGDTVTVTVGSETYTTTVQAGNTWTVDVPGKVLVDNGGHEVQATVTTTDVAGNSVTANADHPYTVDTSIAATIAIENITADDIINAAEAKTDIPVHGTVGADVQVGDTVTVTVGSETYTTTVQAGNTWTVDVPGKVLVDNGGHEVQATVTTTDVAGNSVTANADHPYTVDTAIAATITIDNITSDDVINAAEAKTDIPVHGTVGDDVKVGDTVTVTVGSETYTTTVQAGNTWTVDVPGKVLVDNGGHEVQATVTTTDTAGNTATANNEKPYVIIDLTAQVTINDVANDNVLNADESKDGAKVSITGTVGGDVKAGDTVTLTVDGKEIGTAQVVDNAGKLEWVATDIDGHLLATATTDDVTATVSIKDTFGNTASATDSQTYEEKTLTAQVTIDNVTADNVINGTEATETITLHGSVGGDVKIGDEVTITIDGQSHTVTVVDNNGQLGWSLPVAGSVLAGATQDQIQAHVSIKDNFGNTVEANTIHDYSVKTLDASITIDNVTTDNVINEKEAAEIQLLHGSVGGDVKVGDDVTISVDGRDYKTKVIDTNGNLGWQVEVAGSVLANATIDKISAVVSINDKAGNSETATAIHDYKVATLDVSVSVDSINNGKAITGEEHDNNTPITVTGSVGGDAKVGDTVTLHFGDKTIDATVEDHGAGQLGYTTQVPGGYFEPNQNDGFTGDVNATISISDDYGNDASSTGDKSYDGYGQIHIGGNNADVIDGTGYNDLLIGDSSAVEINIEPKTISFILDTSASMGAQAISFSQAFGISSDEKITNVSFNGNSTALFQSLSFDDAMSKLISSRPDISYNTELTIWDSHNIQHTIKYEDVTRIGLAKEALNNTLHTIETTYTSEQLAVTTFNLATFGSGYQGTTSFKYDPVLKQLVTVEIHNKDINDTHNPLPVIGENITEYLHGLQPWGQTDYDIALENVLELFKPGEENTLFFLSDGEDNVGGDFNINSVVNKIGKDFLHSIDPNIISMGMAINSNNVNAIAQMKEIAQIGHAYGKDSHYIDVHDLSKLNEELGIAAQKILGGSDTIHGSSQNDILFGDFMNYEVLGYKDGQLPDGLTPENALRDAVAKDYGKDITDINEQDIFNYIDKHPNIADISENQGGTDNLYGGAGDDVLFGQSKNDLLVGGEGNDILNGGSGNDILVADQGNDILIGGSGNDTFQLNYLSNINESATVTIKDLDSGDRLDLSSILGDSGNVDTLLTQVSSTKMQDGTLSIGFHEDKQHIVIDNITDIYNDLGSSTTDIITSLFNHHVFTPDLH</sequence>
<dbReference type="NCBIfam" id="NF033510">
    <property type="entry name" value="Ca_tandemer"/>
    <property type="match status" value="6"/>
</dbReference>
<dbReference type="SUPFAM" id="SSF51120">
    <property type="entry name" value="beta-Roll"/>
    <property type="match status" value="1"/>
</dbReference>
<evidence type="ECO:0000256" key="2">
    <source>
        <dbReference type="ARBA" id="ARBA00022525"/>
    </source>
</evidence>
<keyword evidence="3" id="KW-0106">Calcium</keyword>
<evidence type="ECO:0000256" key="1">
    <source>
        <dbReference type="ARBA" id="ARBA00004613"/>
    </source>
</evidence>
<dbReference type="Proteomes" id="UP000241618">
    <property type="component" value="Unassembled WGS sequence"/>
</dbReference>
<dbReference type="PANTHER" id="PTHR38340:SF1">
    <property type="entry name" value="S-LAYER PROTEIN"/>
    <property type="match status" value="1"/>
</dbReference>
<name>A0A2T3JC24_PHOPO</name>
<proteinExistence type="predicted"/>
<dbReference type="InterPro" id="IPR011049">
    <property type="entry name" value="Serralysin-like_metalloprot_C"/>
</dbReference>
<comment type="caution">
    <text evidence="5">The sequence shown here is derived from an EMBL/GenBank/DDBJ whole genome shotgun (WGS) entry which is preliminary data.</text>
</comment>
<dbReference type="RefSeq" id="WP_146144128.1">
    <property type="nucleotide sequence ID" value="NZ_PYMP01000032.1"/>
</dbReference>
<dbReference type="NCBIfam" id="NF012196">
    <property type="entry name" value="Ig_like_ice"/>
    <property type="match status" value="7"/>
</dbReference>
<dbReference type="InterPro" id="IPR018511">
    <property type="entry name" value="Hemolysin-typ_Ca-bd_CS"/>
</dbReference>
<reference evidence="5 6" key="1">
    <citation type="submission" date="2018-03" db="EMBL/GenBank/DDBJ databases">
        <title>Whole genome sequencing of Histamine producing bacteria.</title>
        <authorList>
            <person name="Butler K."/>
        </authorList>
    </citation>
    <scope>NUCLEOTIDE SEQUENCE [LARGE SCALE GENOMIC DNA]</scope>
    <source>
        <strain evidence="5 6">FS-6.1</strain>
    </source>
</reference>
<dbReference type="InterPro" id="IPR013783">
    <property type="entry name" value="Ig-like_fold"/>
</dbReference>
<gene>
    <name evidence="5" type="ORF">C9J18_20645</name>
</gene>
<dbReference type="GO" id="GO:0005509">
    <property type="term" value="F:calcium ion binding"/>
    <property type="evidence" value="ECO:0007669"/>
    <property type="project" value="InterPro"/>
</dbReference>
<dbReference type="InterPro" id="IPR002035">
    <property type="entry name" value="VWF_A"/>
</dbReference>
<dbReference type="Gene3D" id="2.60.40.10">
    <property type="entry name" value="Immunoglobulins"/>
    <property type="match status" value="7"/>
</dbReference>
<dbReference type="InterPro" id="IPR001343">
    <property type="entry name" value="Hemolysn_Ca-bd"/>
</dbReference>
<comment type="subcellular location">
    <subcellularLocation>
        <location evidence="1">Secreted</location>
    </subcellularLocation>
</comment>
<organism evidence="5 6">
    <name type="scientific">Photobacterium phosphoreum</name>
    <dbReference type="NCBI Taxonomy" id="659"/>
    <lineage>
        <taxon>Bacteria</taxon>
        <taxon>Pseudomonadati</taxon>
        <taxon>Pseudomonadota</taxon>
        <taxon>Gammaproteobacteria</taxon>
        <taxon>Vibrionales</taxon>
        <taxon>Vibrionaceae</taxon>
        <taxon>Photobacterium</taxon>
    </lineage>
</organism>
<dbReference type="InterPro" id="IPR036465">
    <property type="entry name" value="vWFA_dom_sf"/>
</dbReference>
<dbReference type="SUPFAM" id="SSF53300">
    <property type="entry name" value="vWA-like"/>
    <property type="match status" value="1"/>
</dbReference>
<evidence type="ECO:0000256" key="3">
    <source>
        <dbReference type="ARBA" id="ARBA00022837"/>
    </source>
</evidence>
<feature type="non-terminal residue" evidence="5">
    <location>
        <position position="1"/>
    </location>
</feature>
<evidence type="ECO:0000313" key="6">
    <source>
        <dbReference type="Proteomes" id="UP000241618"/>
    </source>
</evidence>
<dbReference type="EMBL" id="PYMP01000032">
    <property type="protein sequence ID" value="PSU46425.1"/>
    <property type="molecule type" value="Genomic_DNA"/>
</dbReference>
<dbReference type="Gene3D" id="2.150.10.10">
    <property type="entry name" value="Serralysin-like metalloprotease, C-terminal"/>
    <property type="match status" value="1"/>
</dbReference>